<reference evidence="1" key="1">
    <citation type="journal article" date="2015" name="Nature">
        <title>Complex archaea that bridge the gap between prokaryotes and eukaryotes.</title>
        <authorList>
            <person name="Spang A."/>
            <person name="Saw J.H."/>
            <person name="Jorgensen S.L."/>
            <person name="Zaremba-Niedzwiedzka K."/>
            <person name="Martijn J."/>
            <person name="Lind A.E."/>
            <person name="van Eijk R."/>
            <person name="Schleper C."/>
            <person name="Guy L."/>
            <person name="Ettema T.J."/>
        </authorList>
    </citation>
    <scope>NUCLEOTIDE SEQUENCE</scope>
</reference>
<organism evidence="1">
    <name type="scientific">marine sediment metagenome</name>
    <dbReference type="NCBI Taxonomy" id="412755"/>
    <lineage>
        <taxon>unclassified sequences</taxon>
        <taxon>metagenomes</taxon>
        <taxon>ecological metagenomes</taxon>
    </lineage>
</organism>
<dbReference type="AlphaFoldDB" id="A0A0F9TCK9"/>
<proteinExistence type="predicted"/>
<gene>
    <name evidence="1" type="ORF">LCGC14_0365450</name>
</gene>
<evidence type="ECO:0000313" key="1">
    <source>
        <dbReference type="EMBL" id="KKN76894.1"/>
    </source>
</evidence>
<comment type="caution">
    <text evidence="1">The sequence shown here is derived from an EMBL/GenBank/DDBJ whole genome shotgun (WGS) entry which is preliminary data.</text>
</comment>
<sequence>MAQTYANLQDRIELNLQDTAGAIYDQGTDGEIQEAIADSLRDVANYVKHIVRVVYQVESRGGSATATTTGSLVDTSNLQFVAGDVDKVVHNTTDDTWAVITGYTSTSVVTLSKDIMASGETYYIYNKGCHASNQINIGDVTDYLWVDHLEYPVGTWREIEDIDGDILTFGINSRYIDDSAETASRIDVHVYFNKRHKVSQLTDLAAAVYLTAGYSAGDTSMLIDGLQSSGTIEEGQEFTIQYRKEIYTVTADATIATNVTSVYFYPGLEADVDNDTVMTLKLSTLDTMTEPVFCKYTAGAVMMSKAGLPIQEAQTAIAVLTTASTAIGNMTAIIDVAANPTTGLLYKGITESDRAVDLITAYAEGAIYKMDAEILKGVYLVTTEAGGAIYKIDAEVAQALDDLDTGRAAISTMSPFGDISARYLGYAQGDVANARGYHDEAQGYIEEARGSADVARNYMVEAQAYIQQAQADEQLSSNYMALAAHELSSAAQYMNQGVGYLRRVNTNLAVAGGWRLFEEKGSLMRNEAIRQLERMAKPQPAKSFSRN</sequence>
<accession>A0A0F9TCK9</accession>
<name>A0A0F9TCK9_9ZZZZ</name>
<protein>
    <submittedName>
        <fullName evidence="1">Uncharacterized protein</fullName>
    </submittedName>
</protein>
<dbReference type="EMBL" id="LAZR01000287">
    <property type="protein sequence ID" value="KKN76894.1"/>
    <property type="molecule type" value="Genomic_DNA"/>
</dbReference>